<accession>A0A0L7T7X6</accession>
<dbReference type="PATRIC" id="fig|1560201.3.peg.503"/>
<dbReference type="EMBL" id="JRXE01000003">
    <property type="protein sequence ID" value="KOC92074.1"/>
    <property type="molecule type" value="Genomic_DNA"/>
</dbReference>
<dbReference type="AlphaFoldDB" id="A0A0L7T7X6"/>
<proteinExistence type="predicted"/>
<sequence length="87" mass="9861">MPVRFNTVTILCCVKSICAKFAADAEKMLLTRSGITVTALVNNPLLNRLHPVISLIDSDRKFDYRQNIFNQNQFELLFGRFPACAII</sequence>
<evidence type="ECO:0000313" key="2">
    <source>
        <dbReference type="EMBL" id="KOC92074.1"/>
    </source>
</evidence>
<dbReference type="EMBL" id="JRXF01000025">
    <property type="protein sequence ID" value="KOC91465.1"/>
    <property type="molecule type" value="Genomic_DNA"/>
</dbReference>
<evidence type="ECO:0000313" key="1">
    <source>
        <dbReference type="EMBL" id="KOC91465.1"/>
    </source>
</evidence>
<name>A0A0L7T7X6_9GAMM</name>
<dbReference type="Proteomes" id="UP000037088">
    <property type="component" value="Unassembled WGS sequence"/>
</dbReference>
<dbReference type="Proteomes" id="UP000036851">
    <property type="component" value="Unassembled WGS sequence"/>
</dbReference>
<comment type="caution">
    <text evidence="1">The sequence shown here is derived from an EMBL/GenBank/DDBJ whole genome shotgun (WGS) entry which is preliminary data.</text>
</comment>
<dbReference type="STRING" id="1560201.NG42_02350"/>
<protein>
    <submittedName>
        <fullName evidence="1">Uncharacterized protein</fullName>
    </submittedName>
</protein>
<organism evidence="1 3">
    <name type="scientific">Winslowiella iniecta</name>
    <dbReference type="NCBI Taxonomy" id="1560201"/>
    <lineage>
        <taxon>Bacteria</taxon>
        <taxon>Pseudomonadati</taxon>
        <taxon>Pseudomonadota</taxon>
        <taxon>Gammaproteobacteria</taxon>
        <taxon>Enterobacterales</taxon>
        <taxon>Erwiniaceae</taxon>
        <taxon>Winslowiella</taxon>
    </lineage>
</organism>
<gene>
    <name evidence="2" type="ORF">NG42_02350</name>
    <name evidence="1" type="ORF">NG43_15675</name>
</gene>
<evidence type="ECO:0000313" key="3">
    <source>
        <dbReference type="Proteomes" id="UP000036851"/>
    </source>
</evidence>
<reference evidence="3 4" key="1">
    <citation type="journal article" date="2015" name="Int. J. Syst. Evol. Microbiol.">
        <title>Erwinia iniecta sp. nov., isolated from Russian wheat aphids (Diuraphis noxia).</title>
        <authorList>
            <person name="Campillo T."/>
            <person name="Luna E."/>
            <person name="Portier P."/>
            <person name="Fischer-Le Saux M."/>
            <person name="Lapitan N."/>
            <person name="Tisserat N.A."/>
            <person name="Leach J.E."/>
        </authorList>
    </citation>
    <scope>NUCLEOTIDE SEQUENCE [LARGE SCALE GENOMIC DNA]</scope>
    <source>
        <strain evidence="2 4">B120</strain>
        <strain evidence="1 3">B149</strain>
    </source>
</reference>
<keyword evidence="4" id="KW-1185">Reference proteome</keyword>
<evidence type="ECO:0000313" key="4">
    <source>
        <dbReference type="Proteomes" id="UP000037088"/>
    </source>
</evidence>